<gene>
    <name evidence="5" type="ORF">GCM10023092_00440</name>
</gene>
<name>A0ABP8MC59_9BACT</name>
<dbReference type="InterPro" id="IPR026263">
    <property type="entry name" value="Alkaline_phosphatase_prok"/>
</dbReference>
<dbReference type="NCBIfam" id="NF042991">
    <property type="entry name" value="alk_phos_PafA"/>
    <property type="match status" value="1"/>
</dbReference>
<keyword evidence="2" id="KW-0479">Metal-binding</keyword>
<keyword evidence="1" id="KW-0597">Phosphoprotein</keyword>
<reference evidence="6" key="1">
    <citation type="journal article" date="2019" name="Int. J. Syst. Evol. Microbiol.">
        <title>The Global Catalogue of Microorganisms (GCM) 10K type strain sequencing project: providing services to taxonomists for standard genome sequencing and annotation.</title>
        <authorList>
            <consortium name="The Broad Institute Genomics Platform"/>
            <consortium name="The Broad Institute Genome Sequencing Center for Infectious Disease"/>
            <person name="Wu L."/>
            <person name="Ma J."/>
        </authorList>
    </citation>
    <scope>NUCLEOTIDE SEQUENCE [LARGE SCALE GENOMIC DNA]</scope>
    <source>
        <strain evidence="6">JCM 31921</strain>
    </source>
</reference>
<dbReference type="InterPro" id="IPR017850">
    <property type="entry name" value="Alkaline_phosphatase_core_sf"/>
</dbReference>
<dbReference type="PANTHER" id="PTHR10151">
    <property type="entry name" value="ECTONUCLEOTIDE PYROPHOSPHATASE/PHOSPHODIESTERASE"/>
    <property type="match status" value="1"/>
</dbReference>
<dbReference type="CDD" id="cd16016">
    <property type="entry name" value="AP-SPAP"/>
    <property type="match status" value="1"/>
</dbReference>
<dbReference type="RefSeq" id="WP_344821476.1">
    <property type="nucleotide sequence ID" value="NZ_BAABEZ010000001.1"/>
</dbReference>
<dbReference type="PIRSF" id="PIRSF031924">
    <property type="entry name" value="Pi-irrepressible_AP"/>
    <property type="match status" value="1"/>
</dbReference>
<sequence>MKRYLVAAFSLFPFLASAQPGVKRPRLVIGIVVDQMRWDYLYRFQDRYGSGGFNRLLQEGFNCQQTFLNYIPSYTAPGHTSIYTGTYPALHGVTGNDWPDRKEGTSVYCCEDASVSPVGGSEAAGRMSPHRMKATTIGDELRLATNFRSRVFGISLKDRGAILPAGHSANAAYWFDDSTGNFITSSFYRKALPEWVVRFNGMRYADSMLAYPWNTLYPVASYRNSISDNNAYEYTLKGESEPVFPHRFGPGDYKAIRRSPRGNELSFLFAKELIAQEHLGERSCDMLALSLSATDYVGHAYAPNSVEAEDMYLRLDRQLASFLRFLDSYLGEGNYLLFLSADHGAAHNALWLQDQRVPAGTLSETVLAAALNKYLKVQFGADSLVSGVFNYQVFLNEPLLLSRHIDRIALKTAVKQYCLSQEGIAYAADMENLASETMPAALKELLLNGYYPGRSGSVAVVYEPGWYSDGKKGTTHGTWNPYDRHIPLLWYGWHIPQGETFDAVAVTDIAVTLAALLHIQQPDAATGKVIGKITDQER</sequence>
<feature type="chain" id="PRO_5046265106" evidence="4">
    <location>
        <begin position="19"/>
        <end position="538"/>
    </location>
</feature>
<evidence type="ECO:0000256" key="3">
    <source>
        <dbReference type="ARBA" id="ARBA00022729"/>
    </source>
</evidence>
<organism evidence="5 6">
    <name type="scientific">Rurimicrobium arvi</name>
    <dbReference type="NCBI Taxonomy" id="2049916"/>
    <lineage>
        <taxon>Bacteria</taxon>
        <taxon>Pseudomonadati</taxon>
        <taxon>Bacteroidota</taxon>
        <taxon>Chitinophagia</taxon>
        <taxon>Chitinophagales</taxon>
        <taxon>Chitinophagaceae</taxon>
        <taxon>Rurimicrobium</taxon>
    </lineage>
</organism>
<dbReference type="Proteomes" id="UP001501410">
    <property type="component" value="Unassembled WGS sequence"/>
</dbReference>
<dbReference type="InterPro" id="IPR002591">
    <property type="entry name" value="Phosphodiest/P_Trfase"/>
</dbReference>
<dbReference type="Pfam" id="PF01663">
    <property type="entry name" value="Phosphodiest"/>
    <property type="match status" value="1"/>
</dbReference>
<dbReference type="EMBL" id="BAABEZ010000001">
    <property type="protein sequence ID" value="GAA4448248.1"/>
    <property type="molecule type" value="Genomic_DNA"/>
</dbReference>
<evidence type="ECO:0000313" key="5">
    <source>
        <dbReference type="EMBL" id="GAA4448248.1"/>
    </source>
</evidence>
<comment type="caution">
    <text evidence="5">The sequence shown here is derived from an EMBL/GenBank/DDBJ whole genome shotgun (WGS) entry which is preliminary data.</text>
</comment>
<keyword evidence="6" id="KW-1185">Reference proteome</keyword>
<dbReference type="Gene3D" id="3.40.720.10">
    <property type="entry name" value="Alkaline Phosphatase, subunit A"/>
    <property type="match status" value="1"/>
</dbReference>
<accession>A0ABP8MC59</accession>
<evidence type="ECO:0000313" key="6">
    <source>
        <dbReference type="Proteomes" id="UP001501410"/>
    </source>
</evidence>
<dbReference type="Gene3D" id="3.30.1360.150">
    <property type="match status" value="1"/>
</dbReference>
<proteinExistence type="predicted"/>
<evidence type="ECO:0000256" key="1">
    <source>
        <dbReference type="ARBA" id="ARBA00022553"/>
    </source>
</evidence>
<dbReference type="PANTHER" id="PTHR10151:SF120">
    <property type="entry name" value="BIS(5'-ADENOSYL)-TRIPHOSPHATASE"/>
    <property type="match status" value="1"/>
</dbReference>
<keyword evidence="3 4" id="KW-0732">Signal</keyword>
<dbReference type="SUPFAM" id="SSF53649">
    <property type="entry name" value="Alkaline phosphatase-like"/>
    <property type="match status" value="1"/>
</dbReference>
<evidence type="ECO:0000256" key="2">
    <source>
        <dbReference type="ARBA" id="ARBA00022723"/>
    </source>
</evidence>
<evidence type="ECO:0000256" key="4">
    <source>
        <dbReference type="SAM" id="SignalP"/>
    </source>
</evidence>
<feature type="signal peptide" evidence="4">
    <location>
        <begin position="1"/>
        <end position="18"/>
    </location>
</feature>
<protein>
    <submittedName>
        <fullName evidence="5">Alkaline phosphatase family protein</fullName>
    </submittedName>
</protein>